<gene>
    <name evidence="2" type="ORF">C0039_09955</name>
</gene>
<dbReference type="AlphaFoldDB" id="A0A2N5X360"/>
<proteinExistence type="predicted"/>
<name>A0A2N5X360_9GAMM</name>
<feature type="domain" description="ChsH2 C-terminal OB-fold" evidence="1">
    <location>
        <begin position="111"/>
        <end position="174"/>
    </location>
</feature>
<dbReference type="Pfam" id="PF01796">
    <property type="entry name" value="OB_ChsH2_C"/>
    <property type="match status" value="1"/>
</dbReference>
<evidence type="ECO:0000313" key="3">
    <source>
        <dbReference type="Proteomes" id="UP000235005"/>
    </source>
</evidence>
<dbReference type="PANTHER" id="PTHR34075:SF4">
    <property type="entry name" value="DUF35 DOMAIN-CONTAINING PROTEIN"/>
    <property type="match status" value="1"/>
</dbReference>
<reference evidence="2 3" key="1">
    <citation type="submission" date="2018-01" db="EMBL/GenBank/DDBJ databases">
        <title>The draft genome sequence of Halioglobus lutimaris HF004.</title>
        <authorList>
            <person name="Du Z.-J."/>
            <person name="Shi M.-J."/>
        </authorList>
    </citation>
    <scope>NUCLEOTIDE SEQUENCE [LARGE SCALE GENOMIC DNA]</scope>
    <source>
        <strain evidence="2 3">HF004</strain>
    </source>
</reference>
<comment type="caution">
    <text evidence="2">The sequence shown here is derived from an EMBL/GenBank/DDBJ whole genome shotgun (WGS) entry which is preliminary data.</text>
</comment>
<dbReference type="InterPro" id="IPR002878">
    <property type="entry name" value="ChsH2_C"/>
</dbReference>
<evidence type="ECO:0000313" key="2">
    <source>
        <dbReference type="EMBL" id="PLW68936.1"/>
    </source>
</evidence>
<protein>
    <submittedName>
        <fullName evidence="2">DNA-binding protein</fullName>
    </submittedName>
</protein>
<dbReference type="InterPro" id="IPR012340">
    <property type="entry name" value="NA-bd_OB-fold"/>
</dbReference>
<sequence>MAVHHNDLKSHLQLIRWVIERKSHCSDTERLSSRIRRRTQPVPESDSESEILNQAFELGYTYTRSTGPVVGRFLTGLRERQVVGNRGSDGRVIVPPMEYDPGTAEALSEFVDVSEEGEVVSWAWVKHPREAHPSDQPFAWAMIRLDGADVPMVHWVQANREADINTGSRVRVRWAEETTGSINDIAGFELV</sequence>
<keyword evidence="3" id="KW-1185">Reference proteome</keyword>
<dbReference type="PANTHER" id="PTHR34075">
    <property type="entry name" value="BLR3430 PROTEIN"/>
    <property type="match status" value="1"/>
</dbReference>
<dbReference type="Proteomes" id="UP000235005">
    <property type="component" value="Unassembled WGS sequence"/>
</dbReference>
<evidence type="ECO:0000259" key="1">
    <source>
        <dbReference type="Pfam" id="PF01796"/>
    </source>
</evidence>
<dbReference type="Gene3D" id="6.10.30.10">
    <property type="match status" value="1"/>
</dbReference>
<dbReference type="EMBL" id="PKUS01000010">
    <property type="protein sequence ID" value="PLW68936.1"/>
    <property type="molecule type" value="Genomic_DNA"/>
</dbReference>
<dbReference type="GO" id="GO:0003677">
    <property type="term" value="F:DNA binding"/>
    <property type="evidence" value="ECO:0007669"/>
    <property type="project" value="UniProtKB-KW"/>
</dbReference>
<accession>A0A2N5X360</accession>
<dbReference type="SUPFAM" id="SSF50249">
    <property type="entry name" value="Nucleic acid-binding proteins"/>
    <property type="match status" value="1"/>
</dbReference>
<keyword evidence="2" id="KW-0238">DNA-binding</keyword>
<dbReference type="OrthoDB" id="5124195at2"/>
<organism evidence="2 3">
    <name type="scientific">Pseudohalioglobus lutimaris</name>
    <dbReference type="NCBI Taxonomy" id="1737061"/>
    <lineage>
        <taxon>Bacteria</taxon>
        <taxon>Pseudomonadati</taxon>
        <taxon>Pseudomonadota</taxon>
        <taxon>Gammaproteobacteria</taxon>
        <taxon>Cellvibrionales</taxon>
        <taxon>Halieaceae</taxon>
        <taxon>Pseudohalioglobus</taxon>
    </lineage>
</organism>
<dbReference type="InterPro" id="IPR052513">
    <property type="entry name" value="Thioester_dehydratase-like"/>
</dbReference>